<feature type="transmembrane region" description="Helical" evidence="6">
    <location>
        <begin position="7"/>
        <end position="26"/>
    </location>
</feature>
<keyword evidence="3" id="KW-0560">Oxidoreductase</keyword>
<accession>A0A7C1NM80</accession>
<dbReference type="PROSITE" id="PS00573">
    <property type="entry name" value="PYRIDINE_REDOX_2"/>
    <property type="match status" value="1"/>
</dbReference>
<dbReference type="GO" id="GO:0016668">
    <property type="term" value="F:oxidoreductase activity, acting on a sulfur group of donors, NAD(P) as acceptor"/>
    <property type="evidence" value="ECO:0007669"/>
    <property type="project" value="UniProtKB-ARBA"/>
</dbReference>
<gene>
    <name evidence="8" type="ORF">ENI09_00435</name>
</gene>
<organism evidence="8">
    <name type="scientific">candidate division WWE3 bacterium</name>
    <dbReference type="NCBI Taxonomy" id="2053526"/>
    <lineage>
        <taxon>Bacteria</taxon>
        <taxon>Katanobacteria</taxon>
    </lineage>
</organism>
<sequence>MMVEERVYDCIVLGAGAAGMASSIYLSRYQLEHLIFGEAPGGQFLDAVVVENYPGFTSISGPDLVQAFKDHTESYGVSIRQERVGELNREKSVFVIKTDKGNFYRTKTLILALGGRHRPLNIPGEDKFLGKGVSYCATCDAPLFKGKDVAVVGGGDSGVTAATHLASFAKRVYMVHRRKEYTAQPREVEKMRSSKNVFEVLENTVKEVKGTDVVEAIGLAKPYQGNEELSVQGVFVEIGLIPASSIAKALGVKMDEQGYIKVKPAMNTNVSGVFAAGDLALIPGALPFRQIVTSAADGARAAAGVYQYLREQVPTPDWG</sequence>
<dbReference type="SUPFAM" id="SSF51905">
    <property type="entry name" value="FAD/NAD(P)-binding domain"/>
    <property type="match status" value="2"/>
</dbReference>
<dbReference type="InterPro" id="IPR050097">
    <property type="entry name" value="Ferredoxin-NADP_redctase_2"/>
</dbReference>
<evidence type="ECO:0000256" key="1">
    <source>
        <dbReference type="ARBA" id="ARBA00022630"/>
    </source>
</evidence>
<dbReference type="Pfam" id="PF07992">
    <property type="entry name" value="Pyr_redox_2"/>
    <property type="match status" value="1"/>
</dbReference>
<dbReference type="PANTHER" id="PTHR48105">
    <property type="entry name" value="THIOREDOXIN REDUCTASE 1-RELATED-RELATED"/>
    <property type="match status" value="1"/>
</dbReference>
<evidence type="ECO:0000256" key="4">
    <source>
        <dbReference type="ARBA" id="ARBA00023157"/>
    </source>
</evidence>
<keyword evidence="1" id="KW-0285">Flavoprotein</keyword>
<evidence type="ECO:0000256" key="3">
    <source>
        <dbReference type="ARBA" id="ARBA00023002"/>
    </source>
</evidence>
<name>A0A7C1NM80_UNCKA</name>
<keyword evidence="2" id="KW-0274">FAD</keyword>
<evidence type="ECO:0000256" key="2">
    <source>
        <dbReference type="ARBA" id="ARBA00022827"/>
    </source>
</evidence>
<dbReference type="PRINTS" id="PR00469">
    <property type="entry name" value="PNDRDTASEII"/>
</dbReference>
<proteinExistence type="predicted"/>
<keyword evidence="6" id="KW-0812">Transmembrane</keyword>
<dbReference type="AlphaFoldDB" id="A0A7C1NM80"/>
<dbReference type="EMBL" id="DRHH01000015">
    <property type="protein sequence ID" value="HEB13866.1"/>
    <property type="molecule type" value="Genomic_DNA"/>
</dbReference>
<keyword evidence="4" id="KW-1015">Disulfide bond</keyword>
<reference evidence="8" key="1">
    <citation type="journal article" date="2020" name="mSystems">
        <title>Genome- and Community-Level Interaction Insights into Carbon Utilization and Element Cycling Functions of Hydrothermarchaeota in Hydrothermal Sediment.</title>
        <authorList>
            <person name="Zhou Z."/>
            <person name="Liu Y."/>
            <person name="Xu W."/>
            <person name="Pan J."/>
            <person name="Luo Z.H."/>
            <person name="Li M."/>
        </authorList>
    </citation>
    <scope>NUCLEOTIDE SEQUENCE [LARGE SCALE GENOMIC DNA]</scope>
    <source>
        <strain evidence="8">HyVt-365</strain>
    </source>
</reference>
<evidence type="ECO:0000313" key="8">
    <source>
        <dbReference type="EMBL" id="HEB13866.1"/>
    </source>
</evidence>
<dbReference type="InterPro" id="IPR036188">
    <property type="entry name" value="FAD/NAD-bd_sf"/>
</dbReference>
<keyword evidence="6" id="KW-1133">Transmembrane helix</keyword>
<evidence type="ECO:0000256" key="5">
    <source>
        <dbReference type="ARBA" id="ARBA00023284"/>
    </source>
</evidence>
<dbReference type="PRINTS" id="PR00368">
    <property type="entry name" value="FADPNR"/>
</dbReference>
<feature type="domain" description="FAD/NAD(P)-binding" evidence="7">
    <location>
        <begin position="8"/>
        <end position="285"/>
    </location>
</feature>
<evidence type="ECO:0000256" key="6">
    <source>
        <dbReference type="SAM" id="Phobius"/>
    </source>
</evidence>
<dbReference type="Gene3D" id="3.50.50.60">
    <property type="entry name" value="FAD/NAD(P)-binding domain"/>
    <property type="match status" value="2"/>
</dbReference>
<comment type="caution">
    <text evidence="8">The sequence shown here is derived from an EMBL/GenBank/DDBJ whole genome shotgun (WGS) entry which is preliminary data.</text>
</comment>
<keyword evidence="6" id="KW-0472">Membrane</keyword>
<dbReference type="InterPro" id="IPR008255">
    <property type="entry name" value="Pyr_nucl-diS_OxRdtase_2_AS"/>
</dbReference>
<keyword evidence="5" id="KW-0676">Redox-active center</keyword>
<protein>
    <submittedName>
        <fullName evidence="8">Thioredoxin reductase</fullName>
    </submittedName>
</protein>
<dbReference type="Proteomes" id="UP000885744">
    <property type="component" value="Unassembled WGS sequence"/>
</dbReference>
<dbReference type="InterPro" id="IPR023753">
    <property type="entry name" value="FAD/NAD-binding_dom"/>
</dbReference>
<evidence type="ECO:0000259" key="7">
    <source>
        <dbReference type="Pfam" id="PF07992"/>
    </source>
</evidence>